<gene>
    <name evidence="13" type="ORF">MC7420_7249</name>
</gene>
<keyword evidence="6" id="KW-0418">Kinase</keyword>
<keyword evidence="8" id="KW-0902">Two-component regulatory system</keyword>
<name>B4VHK5_9CYAN</name>
<evidence type="ECO:0000256" key="7">
    <source>
        <dbReference type="ARBA" id="ARBA00022840"/>
    </source>
</evidence>
<accession>B4VHK5</accession>
<dbReference type="InterPro" id="IPR000700">
    <property type="entry name" value="PAS-assoc_C"/>
</dbReference>
<evidence type="ECO:0000313" key="13">
    <source>
        <dbReference type="EMBL" id="EDX78596.1"/>
    </source>
</evidence>
<protein>
    <recommendedName>
        <fullName evidence="2">histidine kinase</fullName>
        <ecNumber evidence="2">2.7.13.3</ecNumber>
    </recommendedName>
</protein>
<dbReference type="InterPro" id="IPR003018">
    <property type="entry name" value="GAF"/>
</dbReference>
<evidence type="ECO:0000259" key="10">
    <source>
        <dbReference type="PROSITE" id="PS50109"/>
    </source>
</evidence>
<dbReference type="SUPFAM" id="SSF47384">
    <property type="entry name" value="Homodimeric domain of signal transducing histidine kinase"/>
    <property type="match status" value="1"/>
</dbReference>
<dbReference type="PRINTS" id="PR00344">
    <property type="entry name" value="BCTRLSENSOR"/>
</dbReference>
<keyword evidence="3" id="KW-0597">Phosphoprotein</keyword>
<dbReference type="Pfam" id="PF01590">
    <property type="entry name" value="GAF"/>
    <property type="match status" value="1"/>
</dbReference>
<dbReference type="InterPro" id="IPR000014">
    <property type="entry name" value="PAS"/>
</dbReference>
<dbReference type="InterPro" id="IPR029016">
    <property type="entry name" value="GAF-like_dom_sf"/>
</dbReference>
<evidence type="ECO:0000313" key="14">
    <source>
        <dbReference type="Proteomes" id="UP000003835"/>
    </source>
</evidence>
<sequence>MGIQKPDGTLTEFSVNSKPLFHSNPTRPNPARTSVVDTPSKPVEAQLNEREDRFRASFEQATVGIKHVSTDGKVIQVNPKFCQIVGYTREQVLTRTWQDLTHPDDWASDRAIMELLLAGTLDCHCQQKRYRHQDGSIVWVQITLSLVRTPQGDPKYFLLVVQDMSARQTAELALRPEEPWREKSRREALLNRLSTQIRNSLDIDTILETTVLEIRQLLRIDRCQFIRYHTEQTPAYWKVVTEDRESQLPDLTDCYWADTNTVLTQQILHLDIVRIDTVETVSDPLLQEFMRSLDYQSLLLIPLETPSGITGIISCSHTQQTRPWTDSEVELLQAVISQLLMALQQAELYAASCRATEHARKQAAQLSKTLHDLQRTQSQLIQSEKMSSLGQLVAGIAHEINNPVNFIYGNLIYAQEYYQDLIALVQLYRTAYPNPPAVIKERIDSIDLDFILTDFAKLQYSMKVGAERIREIVQSLRTFSRLDESGRKTIDIHSGIESALMILQYRLKEKPGAAGICVIKEYEKLPPVDCWPGQLNQVFMNILTNAIDAIEDKENCDSSQTEADFSKDTVLFSPTITIRTGLSQTDSAHPSITDGLTEEHSRGEMDNSEPDNPYICIRIADNGIGMSPQTKKRLFDPFFTTKPVGLGTGLGLAVSYQIVVEKHGGKLWCNSTPEQGAEFVVEIPIRQPPHKR</sequence>
<dbReference type="Gene3D" id="3.30.450.40">
    <property type="match status" value="1"/>
</dbReference>
<feature type="region of interest" description="Disordered" evidence="9">
    <location>
        <begin position="583"/>
        <end position="612"/>
    </location>
</feature>
<dbReference type="SUPFAM" id="SSF55781">
    <property type="entry name" value="GAF domain-like"/>
    <property type="match status" value="1"/>
</dbReference>
<dbReference type="OrthoDB" id="9815750at2"/>
<dbReference type="PANTHER" id="PTHR43065:SF50">
    <property type="entry name" value="HISTIDINE KINASE"/>
    <property type="match status" value="1"/>
</dbReference>
<dbReference type="PROSITE" id="PS50109">
    <property type="entry name" value="HIS_KIN"/>
    <property type="match status" value="1"/>
</dbReference>
<dbReference type="STRING" id="118168.MC7420_7249"/>
<proteinExistence type="predicted"/>
<reference evidence="13 14" key="1">
    <citation type="submission" date="2008-07" db="EMBL/GenBank/DDBJ databases">
        <authorList>
            <person name="Tandeau de Marsac N."/>
            <person name="Ferriera S."/>
            <person name="Johnson J."/>
            <person name="Kravitz S."/>
            <person name="Beeson K."/>
            <person name="Sutton G."/>
            <person name="Rogers Y.-H."/>
            <person name="Friedman R."/>
            <person name="Frazier M."/>
            <person name="Venter J.C."/>
        </authorList>
    </citation>
    <scope>NUCLEOTIDE SEQUENCE [LARGE SCALE GENOMIC DNA]</scope>
    <source>
        <strain evidence="13 14">PCC 7420</strain>
    </source>
</reference>
<dbReference type="GO" id="GO:0006355">
    <property type="term" value="P:regulation of DNA-templated transcription"/>
    <property type="evidence" value="ECO:0007669"/>
    <property type="project" value="InterPro"/>
</dbReference>
<keyword evidence="14" id="KW-1185">Reference proteome</keyword>
<evidence type="ECO:0000256" key="1">
    <source>
        <dbReference type="ARBA" id="ARBA00000085"/>
    </source>
</evidence>
<dbReference type="SMART" id="SM00388">
    <property type="entry name" value="HisKA"/>
    <property type="match status" value="1"/>
</dbReference>
<dbReference type="RefSeq" id="WP_006098072.1">
    <property type="nucleotide sequence ID" value="NZ_DS989841.1"/>
</dbReference>
<dbReference type="SMART" id="SM00091">
    <property type="entry name" value="PAS"/>
    <property type="match status" value="1"/>
</dbReference>
<dbReference type="InterPro" id="IPR003661">
    <property type="entry name" value="HisK_dim/P_dom"/>
</dbReference>
<keyword evidence="7" id="KW-0067">ATP-binding</keyword>
<dbReference type="InterPro" id="IPR035965">
    <property type="entry name" value="PAS-like_dom_sf"/>
</dbReference>
<feature type="domain" description="PAS" evidence="11">
    <location>
        <begin position="50"/>
        <end position="120"/>
    </location>
</feature>
<dbReference type="InterPro" id="IPR013767">
    <property type="entry name" value="PAS_fold"/>
</dbReference>
<evidence type="ECO:0000256" key="2">
    <source>
        <dbReference type="ARBA" id="ARBA00012438"/>
    </source>
</evidence>
<dbReference type="Pfam" id="PF02518">
    <property type="entry name" value="HATPase_c"/>
    <property type="match status" value="1"/>
</dbReference>
<feature type="domain" description="Histidine kinase" evidence="10">
    <location>
        <begin position="395"/>
        <end position="687"/>
    </location>
</feature>
<dbReference type="Gene3D" id="3.30.450.20">
    <property type="entry name" value="PAS domain"/>
    <property type="match status" value="1"/>
</dbReference>
<organism evidence="13 14">
    <name type="scientific">Coleofasciculus chthonoplastes PCC 7420</name>
    <dbReference type="NCBI Taxonomy" id="118168"/>
    <lineage>
        <taxon>Bacteria</taxon>
        <taxon>Bacillati</taxon>
        <taxon>Cyanobacteriota</taxon>
        <taxon>Cyanophyceae</taxon>
        <taxon>Coleofasciculales</taxon>
        <taxon>Coleofasciculaceae</taxon>
        <taxon>Coleofasciculus</taxon>
    </lineage>
</organism>
<dbReference type="eggNOG" id="COG4191">
    <property type="taxonomic scope" value="Bacteria"/>
</dbReference>
<dbReference type="SMART" id="SM00086">
    <property type="entry name" value="PAC"/>
    <property type="match status" value="1"/>
</dbReference>
<evidence type="ECO:0000259" key="12">
    <source>
        <dbReference type="PROSITE" id="PS50113"/>
    </source>
</evidence>
<evidence type="ECO:0000256" key="6">
    <source>
        <dbReference type="ARBA" id="ARBA00022777"/>
    </source>
</evidence>
<dbReference type="EC" id="2.7.13.3" evidence="2"/>
<keyword evidence="4" id="KW-0808">Transferase</keyword>
<dbReference type="Proteomes" id="UP000003835">
    <property type="component" value="Unassembled WGS sequence"/>
</dbReference>
<dbReference type="SUPFAM" id="SSF55874">
    <property type="entry name" value="ATPase domain of HSP90 chaperone/DNA topoisomerase II/histidine kinase"/>
    <property type="match status" value="1"/>
</dbReference>
<dbReference type="CDD" id="cd00130">
    <property type="entry name" value="PAS"/>
    <property type="match status" value="1"/>
</dbReference>
<dbReference type="Pfam" id="PF00989">
    <property type="entry name" value="PAS"/>
    <property type="match status" value="1"/>
</dbReference>
<dbReference type="EMBL" id="DS989841">
    <property type="protein sequence ID" value="EDX78596.1"/>
    <property type="molecule type" value="Genomic_DNA"/>
</dbReference>
<dbReference type="SMART" id="SM00065">
    <property type="entry name" value="GAF"/>
    <property type="match status" value="1"/>
</dbReference>
<dbReference type="InterPro" id="IPR036097">
    <property type="entry name" value="HisK_dim/P_sf"/>
</dbReference>
<evidence type="ECO:0000256" key="5">
    <source>
        <dbReference type="ARBA" id="ARBA00022741"/>
    </source>
</evidence>
<dbReference type="HOGENOM" id="CLU_000445_114_39_3"/>
<feature type="domain" description="PAC" evidence="12">
    <location>
        <begin position="124"/>
        <end position="176"/>
    </location>
</feature>
<evidence type="ECO:0000256" key="3">
    <source>
        <dbReference type="ARBA" id="ARBA00022553"/>
    </source>
</evidence>
<dbReference type="PROSITE" id="PS50112">
    <property type="entry name" value="PAS"/>
    <property type="match status" value="1"/>
</dbReference>
<dbReference type="AlphaFoldDB" id="B4VHK5"/>
<dbReference type="GO" id="GO:0005524">
    <property type="term" value="F:ATP binding"/>
    <property type="evidence" value="ECO:0007669"/>
    <property type="project" value="UniProtKB-KW"/>
</dbReference>
<dbReference type="SUPFAM" id="SSF55785">
    <property type="entry name" value="PYP-like sensor domain (PAS domain)"/>
    <property type="match status" value="1"/>
</dbReference>
<dbReference type="PANTHER" id="PTHR43065">
    <property type="entry name" value="SENSOR HISTIDINE KINASE"/>
    <property type="match status" value="1"/>
</dbReference>
<dbReference type="InterPro" id="IPR001610">
    <property type="entry name" value="PAC"/>
</dbReference>
<evidence type="ECO:0000256" key="9">
    <source>
        <dbReference type="SAM" id="MobiDB-lite"/>
    </source>
</evidence>
<dbReference type="GO" id="GO:0000155">
    <property type="term" value="F:phosphorelay sensor kinase activity"/>
    <property type="evidence" value="ECO:0007669"/>
    <property type="project" value="InterPro"/>
</dbReference>
<dbReference type="PROSITE" id="PS50113">
    <property type="entry name" value="PAC"/>
    <property type="match status" value="1"/>
</dbReference>
<dbReference type="NCBIfam" id="TIGR00229">
    <property type="entry name" value="sensory_box"/>
    <property type="match status" value="1"/>
</dbReference>
<dbReference type="InterPro" id="IPR003594">
    <property type="entry name" value="HATPase_dom"/>
</dbReference>
<dbReference type="Gene3D" id="3.30.565.10">
    <property type="entry name" value="Histidine kinase-like ATPase, C-terminal domain"/>
    <property type="match status" value="1"/>
</dbReference>
<dbReference type="CDD" id="cd00082">
    <property type="entry name" value="HisKA"/>
    <property type="match status" value="1"/>
</dbReference>
<evidence type="ECO:0000256" key="8">
    <source>
        <dbReference type="ARBA" id="ARBA00023012"/>
    </source>
</evidence>
<dbReference type="SMART" id="SM00387">
    <property type="entry name" value="HATPase_c"/>
    <property type="match status" value="1"/>
</dbReference>
<evidence type="ECO:0000259" key="11">
    <source>
        <dbReference type="PROSITE" id="PS50112"/>
    </source>
</evidence>
<dbReference type="InterPro" id="IPR005467">
    <property type="entry name" value="His_kinase_dom"/>
</dbReference>
<evidence type="ECO:0000256" key="4">
    <source>
        <dbReference type="ARBA" id="ARBA00022679"/>
    </source>
</evidence>
<feature type="compositionally biased region" description="Polar residues" evidence="9">
    <location>
        <begin position="11"/>
        <end position="37"/>
    </location>
</feature>
<dbReference type="Gene3D" id="1.10.287.130">
    <property type="match status" value="1"/>
</dbReference>
<dbReference type="InterPro" id="IPR004358">
    <property type="entry name" value="Sig_transdc_His_kin-like_C"/>
</dbReference>
<feature type="region of interest" description="Disordered" evidence="9">
    <location>
        <begin position="1"/>
        <end position="37"/>
    </location>
</feature>
<keyword evidence="5" id="KW-0547">Nucleotide-binding</keyword>
<dbReference type="InterPro" id="IPR036890">
    <property type="entry name" value="HATPase_C_sf"/>
</dbReference>
<comment type="catalytic activity">
    <reaction evidence="1">
        <text>ATP + protein L-histidine = ADP + protein N-phospho-L-histidine.</text>
        <dbReference type="EC" id="2.7.13.3"/>
    </reaction>
</comment>